<organism evidence="1 2">
    <name type="scientific">Sinorhizobium fredii (strain HH103)</name>
    <dbReference type="NCBI Taxonomy" id="1117943"/>
    <lineage>
        <taxon>Bacteria</taxon>
        <taxon>Pseudomonadati</taxon>
        <taxon>Pseudomonadota</taxon>
        <taxon>Alphaproteobacteria</taxon>
        <taxon>Hyphomicrobiales</taxon>
        <taxon>Rhizobiaceae</taxon>
        <taxon>Sinorhizobium/Ensifer group</taxon>
        <taxon>Sinorhizobium</taxon>
    </lineage>
</organism>
<protein>
    <submittedName>
        <fullName evidence="1">Uncharacterized protein</fullName>
    </submittedName>
</protein>
<gene>
    <name evidence="1" type="ordered locus">SFHH103_03760</name>
</gene>
<dbReference type="HOGENOM" id="CLU_2976166_0_0_5"/>
<dbReference type="STRING" id="1117943.SFHH103_03760"/>
<evidence type="ECO:0000313" key="2">
    <source>
        <dbReference type="Proteomes" id="UP000007735"/>
    </source>
</evidence>
<dbReference type="Proteomes" id="UP000007735">
    <property type="component" value="Chromosome"/>
</dbReference>
<dbReference type="KEGG" id="sfh:SFHH103_03760"/>
<dbReference type="eggNOG" id="COG1309">
    <property type="taxonomic scope" value="Bacteria"/>
</dbReference>
<name>G9A5D0_SINF1</name>
<dbReference type="RefSeq" id="WP_014330622.1">
    <property type="nucleotide sequence ID" value="NC_016812.1"/>
</dbReference>
<proteinExistence type="predicted"/>
<accession>G9A5D0</accession>
<evidence type="ECO:0000313" key="1">
    <source>
        <dbReference type="EMBL" id="CCE98251.1"/>
    </source>
</evidence>
<reference evidence="1 2" key="1">
    <citation type="journal article" date="2012" name="J. Bacteriol.">
        <title>Genome sequence of the soybean symbiont Sinorhizobium fredii HH103.</title>
        <authorList>
            <person name="Weidner S."/>
            <person name="Becker A."/>
            <person name="Bonilla I."/>
            <person name="Jaenicke S."/>
            <person name="Lloret J."/>
            <person name="Margaret I."/>
            <person name="Puhler A."/>
            <person name="Ruiz-Sainz J.E."/>
            <person name="Schneiker-Bekel S."/>
            <person name="Szczepanowski R."/>
            <person name="Vinardell J.M."/>
            <person name="Zehner S."/>
            <person name="Gottfert M."/>
        </authorList>
    </citation>
    <scope>NUCLEOTIDE SEQUENCE [LARGE SCALE GENOMIC DNA]</scope>
    <source>
        <strain evidence="1 2">HH103</strain>
    </source>
</reference>
<dbReference type="EMBL" id="HE616890">
    <property type="protein sequence ID" value="CCE98251.1"/>
    <property type="molecule type" value="Genomic_DNA"/>
</dbReference>
<dbReference type="Gene3D" id="1.10.357.10">
    <property type="entry name" value="Tetracycline Repressor, domain 2"/>
    <property type="match status" value="1"/>
</dbReference>
<dbReference type="PATRIC" id="fig|380.5.peg.3975"/>
<sequence length="58" mass="6261">MQAMIAGTGLSAVFLVLQGHKTRRDAGSDAAEFALRALEIEPEEARRIANLELPPLSK</sequence>
<dbReference type="AlphaFoldDB" id="G9A5D0"/>